<dbReference type="EMBL" id="HBFQ01047555">
    <property type="protein sequence ID" value="CAD8859532.1"/>
    <property type="molecule type" value="Transcribed_RNA"/>
</dbReference>
<dbReference type="PROSITE" id="PS00751">
    <property type="entry name" value="TCP1_2"/>
    <property type="match status" value="1"/>
</dbReference>
<dbReference type="GO" id="GO:0005524">
    <property type="term" value="F:ATP binding"/>
    <property type="evidence" value="ECO:0007669"/>
    <property type="project" value="UniProtKB-KW"/>
</dbReference>
<comment type="subunit">
    <text evidence="3">Heterooligomeric complex of about 850 to 900 kDa that forms two stacked rings, 12 to 16 nm in diameter.</text>
</comment>
<proteinExistence type="inferred from homology"/>
<dbReference type="NCBIfam" id="NF041082">
    <property type="entry name" value="thermosome_alpha"/>
    <property type="match status" value="1"/>
</dbReference>
<evidence type="ECO:0000313" key="13">
    <source>
        <dbReference type="EMBL" id="CAD8859532.1"/>
    </source>
</evidence>
<dbReference type="InterPro" id="IPR027409">
    <property type="entry name" value="GroEL-like_apical_dom_sf"/>
</dbReference>
<dbReference type="PROSITE" id="PS00750">
    <property type="entry name" value="TCP1_1"/>
    <property type="match status" value="1"/>
</dbReference>
<comment type="similarity">
    <text evidence="2 10">Belongs to the TCP-1 chaperonin family.</text>
</comment>
<reference evidence="13" key="1">
    <citation type="submission" date="2021-01" db="EMBL/GenBank/DDBJ databases">
        <authorList>
            <person name="Corre E."/>
            <person name="Pelletier E."/>
            <person name="Niang G."/>
            <person name="Scheremetjew M."/>
            <person name="Finn R."/>
            <person name="Kale V."/>
            <person name="Holt S."/>
            <person name="Cochrane G."/>
            <person name="Meng A."/>
            <person name="Brown T."/>
            <person name="Cohen L."/>
        </authorList>
    </citation>
    <scope>NUCLEOTIDE SEQUENCE</scope>
</reference>
<evidence type="ECO:0000256" key="10">
    <source>
        <dbReference type="RuleBase" id="RU004187"/>
    </source>
</evidence>
<name>A0A7S1FDP3_NOCSC</name>
<dbReference type="FunFam" id="1.10.560.10:FF:000073">
    <property type="entry name" value="T-complex protein 1 subunit gamma"/>
    <property type="match status" value="1"/>
</dbReference>
<evidence type="ECO:0000256" key="1">
    <source>
        <dbReference type="ARBA" id="ARBA00004496"/>
    </source>
</evidence>
<feature type="region of interest" description="Disordered" evidence="12">
    <location>
        <begin position="529"/>
        <end position="559"/>
    </location>
</feature>
<comment type="subcellular location">
    <subcellularLocation>
        <location evidence="1">Cytoplasm</location>
    </subcellularLocation>
</comment>
<dbReference type="InterPro" id="IPR017998">
    <property type="entry name" value="Chaperone_TCP-1"/>
</dbReference>
<dbReference type="Gene3D" id="1.10.560.10">
    <property type="entry name" value="GroEL-like equatorial domain"/>
    <property type="match status" value="1"/>
</dbReference>
<dbReference type="GO" id="GO:0005832">
    <property type="term" value="C:chaperonin-containing T-complex"/>
    <property type="evidence" value="ECO:0007669"/>
    <property type="project" value="UniProtKB-ARBA"/>
</dbReference>
<organism evidence="13">
    <name type="scientific">Noctiluca scintillans</name>
    <name type="common">Sea sparkle</name>
    <name type="synonym">Red tide dinoflagellate</name>
    <dbReference type="NCBI Taxonomy" id="2966"/>
    <lineage>
        <taxon>Eukaryota</taxon>
        <taxon>Sar</taxon>
        <taxon>Alveolata</taxon>
        <taxon>Dinophyceae</taxon>
        <taxon>Noctilucales</taxon>
        <taxon>Noctilucaceae</taxon>
        <taxon>Noctiluca</taxon>
    </lineage>
</organism>
<gene>
    <name evidence="13" type="ORF">NSCI0253_LOCUS33886</name>
</gene>
<dbReference type="Pfam" id="PF00118">
    <property type="entry name" value="Cpn60_TCP1"/>
    <property type="match status" value="1"/>
</dbReference>
<dbReference type="InterPro" id="IPR053374">
    <property type="entry name" value="TCP-1_chaperonin"/>
</dbReference>
<comment type="function">
    <text evidence="9">Molecular chaperone; assists the folding of proteins upon ATP hydrolysis. Known to play a role, in vitro, in the folding of actin and tubulin.</text>
</comment>
<dbReference type="PANTHER" id="PTHR11353">
    <property type="entry name" value="CHAPERONIN"/>
    <property type="match status" value="1"/>
</dbReference>
<feature type="compositionally biased region" description="Basic and acidic residues" evidence="12">
    <location>
        <begin position="546"/>
        <end position="559"/>
    </location>
</feature>
<keyword evidence="5" id="KW-0963">Cytoplasm</keyword>
<accession>A0A7S1FDP3</accession>
<dbReference type="GO" id="GO:0051082">
    <property type="term" value="F:unfolded protein binding"/>
    <property type="evidence" value="ECO:0007669"/>
    <property type="project" value="InterPro"/>
</dbReference>
<dbReference type="InterPro" id="IPR027413">
    <property type="entry name" value="GROEL-like_equatorial_sf"/>
</dbReference>
<dbReference type="SUPFAM" id="SSF54849">
    <property type="entry name" value="GroEL-intermediate domain like"/>
    <property type="match status" value="1"/>
</dbReference>
<evidence type="ECO:0000256" key="8">
    <source>
        <dbReference type="ARBA" id="ARBA00023186"/>
    </source>
</evidence>
<dbReference type="Gene3D" id="3.30.260.10">
    <property type="entry name" value="TCP-1-like chaperonin intermediate domain"/>
    <property type="match status" value="1"/>
</dbReference>
<dbReference type="InterPro" id="IPR002423">
    <property type="entry name" value="Cpn60/GroEL/TCP-1"/>
</dbReference>
<protein>
    <recommendedName>
        <fullName evidence="4 11">T-complex protein 1 subunit gamma</fullName>
    </recommendedName>
</protein>
<dbReference type="FunFam" id="3.50.7.10:FF:000005">
    <property type="entry name" value="T-complex protein 1 subunit gamma"/>
    <property type="match status" value="1"/>
</dbReference>
<keyword evidence="7 10" id="KW-0067">ATP-binding</keyword>
<sequence>MQGQQQVLVVNKNTKRETGRKAQLTNIAAGKTIASIIRTTLGPKAMLKMILDPMGGIVMTNDGNAILREIDVSHPAAKNMIELSRAQDEEVGDGTTSVIILAGEMLSVAEPLLQKNLHPTQIVSGYMMALEDSLQIMKTFAVHVDVTNQDAVRDIVQGAIDTKFASRWGNLISDLAVKAIRTVCIELPDGRKEIDFKRYAKVERLPGGDLSDCTVLDGVIVNKDITHPKMRREIKNPRVVLVDCPLEYKKGESQTNVEVTKETDWEKLLVQEEEEVRKLCDSIIAVKPDLVITEKGVSDLAQHFLMKANISVIRRVRKTDNLRIARVTGAVVVNRPEELTEEMVGKRCGLFSIKKIGDEYFTYLVECTGATACSILLRGASKDVLNEMERNLQDAFNVARNVIMQPLLVPGGGATELEISARLKEKSKSIEGPRQYAYRAVADALEVIPRSLAHNCGADVVRVMTDLRARHAASDGVFFGIDGTKGTVANVKDLGIMDTVAVKEQTLRTAMEAAAMLLRIDDIISGISKKKRDNAPKNHAPGGEEAAERAETFGDQRDG</sequence>
<evidence type="ECO:0000256" key="9">
    <source>
        <dbReference type="ARBA" id="ARBA00024677"/>
    </source>
</evidence>
<evidence type="ECO:0000256" key="2">
    <source>
        <dbReference type="ARBA" id="ARBA00008020"/>
    </source>
</evidence>
<dbReference type="NCBIfam" id="TIGR02344">
    <property type="entry name" value="chap_CCT_gamma"/>
    <property type="match status" value="1"/>
</dbReference>
<evidence type="ECO:0000256" key="4">
    <source>
        <dbReference type="ARBA" id="ARBA00017187"/>
    </source>
</evidence>
<evidence type="ECO:0000256" key="12">
    <source>
        <dbReference type="SAM" id="MobiDB-lite"/>
    </source>
</evidence>
<dbReference type="CDD" id="cd03337">
    <property type="entry name" value="TCP1_gamma"/>
    <property type="match status" value="1"/>
</dbReference>
<dbReference type="FunFam" id="1.10.560.10:FF:000085">
    <property type="entry name" value="T-complex protein 1 subunit gamma"/>
    <property type="match status" value="1"/>
</dbReference>
<dbReference type="SUPFAM" id="SSF48592">
    <property type="entry name" value="GroEL equatorial domain-like"/>
    <property type="match status" value="1"/>
</dbReference>
<dbReference type="SUPFAM" id="SSF52029">
    <property type="entry name" value="GroEL apical domain-like"/>
    <property type="match status" value="1"/>
</dbReference>
<dbReference type="PRINTS" id="PR00304">
    <property type="entry name" value="TCOMPLEXTCP1"/>
</dbReference>
<keyword evidence="8 10" id="KW-0143">Chaperone</keyword>
<dbReference type="NCBIfam" id="NF041083">
    <property type="entry name" value="thermosome_beta"/>
    <property type="match status" value="1"/>
</dbReference>
<evidence type="ECO:0000256" key="7">
    <source>
        <dbReference type="ARBA" id="ARBA00022840"/>
    </source>
</evidence>
<keyword evidence="6 10" id="KW-0547">Nucleotide-binding</keyword>
<evidence type="ECO:0000256" key="6">
    <source>
        <dbReference type="ARBA" id="ARBA00022741"/>
    </source>
</evidence>
<dbReference type="AlphaFoldDB" id="A0A7S1FDP3"/>
<dbReference type="Gene3D" id="3.50.7.10">
    <property type="entry name" value="GroEL"/>
    <property type="match status" value="1"/>
</dbReference>
<evidence type="ECO:0000256" key="3">
    <source>
        <dbReference type="ARBA" id="ARBA00011531"/>
    </source>
</evidence>
<dbReference type="InterPro" id="IPR002194">
    <property type="entry name" value="Chaperonin_TCP-1_CS"/>
</dbReference>
<dbReference type="PROSITE" id="PS00995">
    <property type="entry name" value="TCP1_3"/>
    <property type="match status" value="1"/>
</dbReference>
<dbReference type="InterPro" id="IPR027410">
    <property type="entry name" value="TCP-1-like_intermed_sf"/>
</dbReference>
<evidence type="ECO:0000256" key="5">
    <source>
        <dbReference type="ARBA" id="ARBA00022490"/>
    </source>
</evidence>
<dbReference type="InterPro" id="IPR054827">
    <property type="entry name" value="thermosome_alpha"/>
</dbReference>
<dbReference type="GO" id="GO:0140662">
    <property type="term" value="F:ATP-dependent protein folding chaperone"/>
    <property type="evidence" value="ECO:0007669"/>
    <property type="project" value="InterPro"/>
</dbReference>
<dbReference type="GO" id="GO:0016887">
    <property type="term" value="F:ATP hydrolysis activity"/>
    <property type="evidence" value="ECO:0007669"/>
    <property type="project" value="InterPro"/>
</dbReference>
<evidence type="ECO:0000256" key="11">
    <source>
        <dbReference type="RuleBase" id="RU004191"/>
    </source>
</evidence>
<dbReference type="InterPro" id="IPR012719">
    <property type="entry name" value="Chap_CCT_gamma"/>
</dbReference>